<reference evidence="2 3" key="1">
    <citation type="journal article" date="2014" name="J. Biotechnol.">
        <title>Complete genome sequence of the actinobacterium Amycolatopsis japonica MG417-CF17(T) (=DSM 44213T) producing (S,S)-N,N'-ethylenediaminedisuccinic acid.</title>
        <authorList>
            <person name="Stegmann E."/>
            <person name="Albersmeier A."/>
            <person name="Spohn M."/>
            <person name="Gert H."/>
            <person name="Weber T."/>
            <person name="Wohlleben W."/>
            <person name="Kalinowski J."/>
            <person name="Ruckert C."/>
        </authorList>
    </citation>
    <scope>NUCLEOTIDE SEQUENCE [LARGE SCALE GENOMIC DNA]</scope>
    <source>
        <strain evidence="3">MG417-CF17 (DSM 44213)</strain>
    </source>
</reference>
<dbReference type="PANTHER" id="PTHR30136:SF35">
    <property type="entry name" value="HTH-TYPE TRANSCRIPTIONAL REGULATOR RV1719"/>
    <property type="match status" value="1"/>
</dbReference>
<dbReference type="InterPro" id="IPR005471">
    <property type="entry name" value="Tscrpt_reg_IclR_N"/>
</dbReference>
<dbReference type="STRING" id="208439.AJAP_28900"/>
<dbReference type="Proteomes" id="UP000028492">
    <property type="component" value="Chromosome"/>
</dbReference>
<dbReference type="SUPFAM" id="SSF46785">
    <property type="entry name" value="Winged helix' DNA-binding domain"/>
    <property type="match status" value="1"/>
</dbReference>
<dbReference type="KEGG" id="aja:AJAP_28900"/>
<dbReference type="SMART" id="SM00346">
    <property type="entry name" value="HTH_ICLR"/>
    <property type="match status" value="1"/>
</dbReference>
<keyword evidence="3" id="KW-1185">Reference proteome</keyword>
<dbReference type="Pfam" id="PF09339">
    <property type="entry name" value="HTH_IclR"/>
    <property type="match status" value="1"/>
</dbReference>
<gene>
    <name evidence="2" type="ORF">AJAP_28900</name>
</gene>
<evidence type="ECO:0000313" key="3">
    <source>
        <dbReference type="Proteomes" id="UP000028492"/>
    </source>
</evidence>
<dbReference type="InterPro" id="IPR036390">
    <property type="entry name" value="WH_DNA-bd_sf"/>
</dbReference>
<dbReference type="InterPro" id="IPR050707">
    <property type="entry name" value="HTH_MetabolicPath_Reg"/>
</dbReference>
<dbReference type="HOGENOM" id="CLU_062618_7_4_11"/>
<protein>
    <recommendedName>
        <fullName evidence="1">HTH iclR-type domain-containing protein</fullName>
    </recommendedName>
</protein>
<dbReference type="RefSeq" id="WP_038516983.1">
    <property type="nucleotide sequence ID" value="NZ_CP008953.1"/>
</dbReference>
<proteinExistence type="predicted"/>
<dbReference type="eggNOG" id="COG1414">
    <property type="taxonomic scope" value="Bacteria"/>
</dbReference>
<name>A0A075V1Z1_9PSEU</name>
<evidence type="ECO:0000259" key="1">
    <source>
        <dbReference type="PROSITE" id="PS51077"/>
    </source>
</evidence>
<dbReference type="GO" id="GO:0003700">
    <property type="term" value="F:DNA-binding transcription factor activity"/>
    <property type="evidence" value="ECO:0007669"/>
    <property type="project" value="TreeGrafter"/>
</dbReference>
<sequence>METKRRPRSVLEGAFTLLDALVRHQGEAGLTQLANSCSIPKATAHRLLEQLTALEVVQRSENRYRVGAQAFRLGQSWQPYPRLLELARGELRRLTATTRASSVLAVPCDGHILIAAASLARPEDHLLFRPGSTVPQRIGRFCPVWQAEHELVAIEAAIRLPTGRAVGSIAAVLAPRQPLAALSETVARTARTLGAALVRKADTMSPMSL</sequence>
<dbReference type="GO" id="GO:0003677">
    <property type="term" value="F:DNA binding"/>
    <property type="evidence" value="ECO:0007669"/>
    <property type="project" value="InterPro"/>
</dbReference>
<dbReference type="PANTHER" id="PTHR30136">
    <property type="entry name" value="HELIX-TURN-HELIX TRANSCRIPTIONAL REGULATOR, ICLR FAMILY"/>
    <property type="match status" value="1"/>
</dbReference>
<evidence type="ECO:0000313" key="2">
    <source>
        <dbReference type="EMBL" id="AIG78616.1"/>
    </source>
</evidence>
<organism evidence="2 3">
    <name type="scientific">Amycolatopsis japonica</name>
    <dbReference type="NCBI Taxonomy" id="208439"/>
    <lineage>
        <taxon>Bacteria</taxon>
        <taxon>Bacillati</taxon>
        <taxon>Actinomycetota</taxon>
        <taxon>Actinomycetes</taxon>
        <taxon>Pseudonocardiales</taxon>
        <taxon>Pseudonocardiaceae</taxon>
        <taxon>Amycolatopsis</taxon>
        <taxon>Amycolatopsis japonica group</taxon>
    </lineage>
</organism>
<feature type="domain" description="HTH iclR-type" evidence="1">
    <location>
        <begin position="8"/>
        <end position="68"/>
    </location>
</feature>
<dbReference type="PROSITE" id="PS51077">
    <property type="entry name" value="HTH_ICLR"/>
    <property type="match status" value="1"/>
</dbReference>
<dbReference type="SUPFAM" id="SSF55781">
    <property type="entry name" value="GAF domain-like"/>
    <property type="match status" value="1"/>
</dbReference>
<dbReference type="AlphaFoldDB" id="A0A075V1Z1"/>
<accession>A0A075V1Z1</accession>
<dbReference type="InterPro" id="IPR036388">
    <property type="entry name" value="WH-like_DNA-bd_sf"/>
</dbReference>
<dbReference type="GO" id="GO:0045892">
    <property type="term" value="P:negative regulation of DNA-templated transcription"/>
    <property type="evidence" value="ECO:0007669"/>
    <property type="project" value="TreeGrafter"/>
</dbReference>
<dbReference type="Gene3D" id="1.10.10.10">
    <property type="entry name" value="Winged helix-like DNA-binding domain superfamily/Winged helix DNA-binding domain"/>
    <property type="match status" value="1"/>
</dbReference>
<dbReference type="EMBL" id="CP008953">
    <property type="protein sequence ID" value="AIG78616.1"/>
    <property type="molecule type" value="Genomic_DNA"/>
</dbReference>